<sequence length="254" mass="26979">MTAPAPALPSRDARRAHPLVKVVRLHFVDTSRMFGVPLIIFGGAIAVGVVIMLILRAFVPGTEEDLSEGFRHNQAALWCFAGYFVNLGVMAYARTMPYAIGMGSTRRHYWNGTAIALCAEALFLALTMVVLLAVERATGHWFVGARTFDVYVVGDGDYGDLFLMGFGIAFASLFVGAGFASVYLRWNQKGVIAVFAGIVAALLALLAAVLGFGLDVPGALGPFAFWKVAAGLVGLGVLAAAGSWLVLRRAPIGR</sequence>
<gene>
    <name evidence="2" type="ORF">ACETWP_10650</name>
</gene>
<feature type="transmembrane region" description="Helical" evidence="1">
    <location>
        <begin position="114"/>
        <end position="134"/>
    </location>
</feature>
<evidence type="ECO:0008006" key="4">
    <source>
        <dbReference type="Google" id="ProtNLM"/>
    </source>
</evidence>
<organism evidence="2 3">
    <name type="scientific">Arthrobacter halodurans</name>
    <dbReference type="NCBI Taxonomy" id="516699"/>
    <lineage>
        <taxon>Bacteria</taxon>
        <taxon>Bacillati</taxon>
        <taxon>Actinomycetota</taxon>
        <taxon>Actinomycetes</taxon>
        <taxon>Micrococcales</taxon>
        <taxon>Micrococcaceae</taxon>
        <taxon>Arthrobacter</taxon>
    </lineage>
</organism>
<keyword evidence="1" id="KW-0812">Transmembrane</keyword>
<feature type="transmembrane region" description="Helical" evidence="1">
    <location>
        <begin position="224"/>
        <end position="247"/>
    </location>
</feature>
<evidence type="ECO:0000313" key="2">
    <source>
        <dbReference type="EMBL" id="MFB0835047.1"/>
    </source>
</evidence>
<dbReference type="Proteomes" id="UP001575652">
    <property type="component" value="Unassembled WGS sequence"/>
</dbReference>
<feature type="transmembrane region" description="Helical" evidence="1">
    <location>
        <begin position="75"/>
        <end position="93"/>
    </location>
</feature>
<feature type="transmembrane region" description="Helical" evidence="1">
    <location>
        <begin position="34"/>
        <end position="55"/>
    </location>
</feature>
<comment type="caution">
    <text evidence="2">The sequence shown here is derived from an EMBL/GenBank/DDBJ whole genome shotgun (WGS) entry which is preliminary data.</text>
</comment>
<evidence type="ECO:0000313" key="3">
    <source>
        <dbReference type="Proteomes" id="UP001575652"/>
    </source>
</evidence>
<evidence type="ECO:0000256" key="1">
    <source>
        <dbReference type="SAM" id="Phobius"/>
    </source>
</evidence>
<keyword evidence="1" id="KW-0472">Membrane</keyword>
<accession>A0ABV4UN40</accession>
<feature type="transmembrane region" description="Helical" evidence="1">
    <location>
        <begin position="191"/>
        <end position="212"/>
    </location>
</feature>
<keyword evidence="1" id="KW-1133">Transmembrane helix</keyword>
<protein>
    <recommendedName>
        <fullName evidence="4">ABC-2 family transporter protein</fullName>
    </recommendedName>
</protein>
<dbReference type="RefSeq" id="WP_373972217.1">
    <property type="nucleotide sequence ID" value="NZ_JBHDLJ010000007.1"/>
</dbReference>
<name>A0ABV4UN40_9MICC</name>
<proteinExistence type="predicted"/>
<dbReference type="EMBL" id="JBHDLJ010000007">
    <property type="protein sequence ID" value="MFB0835047.1"/>
    <property type="molecule type" value="Genomic_DNA"/>
</dbReference>
<reference evidence="2 3" key="1">
    <citation type="submission" date="2024-09" db="EMBL/GenBank/DDBJ databases">
        <authorList>
            <person name="Salinas-Garcia M.A."/>
            <person name="Prieme A."/>
        </authorList>
    </citation>
    <scope>NUCLEOTIDE SEQUENCE [LARGE SCALE GENOMIC DNA]</scope>
    <source>
        <strain evidence="2 3">DSM 21081</strain>
    </source>
</reference>
<feature type="transmembrane region" description="Helical" evidence="1">
    <location>
        <begin position="161"/>
        <end position="184"/>
    </location>
</feature>
<keyword evidence="3" id="KW-1185">Reference proteome</keyword>